<keyword evidence="1" id="KW-0472">Membrane</keyword>
<proteinExistence type="predicted"/>
<evidence type="ECO:0000313" key="3">
    <source>
        <dbReference type="Proteomes" id="UP000597656"/>
    </source>
</evidence>
<protein>
    <recommendedName>
        <fullName evidence="4">LPXTG-motif cell wall anchor domain-containing protein</fullName>
    </recommendedName>
</protein>
<keyword evidence="3" id="KW-1185">Reference proteome</keyword>
<sequence length="60" mass="6284">MRKALIGLGVLLVVIGAVWTAQGLGYLQGSFMTGDRTWTTIGVLCIAGGLALAIHSARRK</sequence>
<evidence type="ECO:0000313" key="2">
    <source>
        <dbReference type="EMBL" id="GGM76516.1"/>
    </source>
</evidence>
<dbReference type="EMBL" id="BMNC01000001">
    <property type="protein sequence ID" value="GGM76516.1"/>
    <property type="molecule type" value="Genomic_DNA"/>
</dbReference>
<comment type="caution">
    <text evidence="2">The sequence shown here is derived from an EMBL/GenBank/DDBJ whole genome shotgun (WGS) entry which is preliminary data.</text>
</comment>
<evidence type="ECO:0000256" key="1">
    <source>
        <dbReference type="SAM" id="Phobius"/>
    </source>
</evidence>
<accession>A0ABQ2HD13</accession>
<gene>
    <name evidence="2" type="ORF">GCM10011609_10500</name>
</gene>
<keyword evidence="1" id="KW-1133">Transmembrane helix</keyword>
<reference evidence="3" key="1">
    <citation type="journal article" date="2019" name="Int. J. Syst. Evol. Microbiol.">
        <title>The Global Catalogue of Microorganisms (GCM) 10K type strain sequencing project: providing services to taxonomists for standard genome sequencing and annotation.</title>
        <authorList>
            <consortium name="The Broad Institute Genomics Platform"/>
            <consortium name="The Broad Institute Genome Sequencing Center for Infectious Disease"/>
            <person name="Wu L."/>
            <person name="Ma J."/>
        </authorList>
    </citation>
    <scope>NUCLEOTIDE SEQUENCE [LARGE SCALE GENOMIC DNA]</scope>
    <source>
        <strain evidence="3">CGMCC 4.7319</strain>
    </source>
</reference>
<evidence type="ECO:0008006" key="4">
    <source>
        <dbReference type="Google" id="ProtNLM"/>
    </source>
</evidence>
<name>A0ABQ2HD13_9PSEU</name>
<dbReference type="Proteomes" id="UP000597656">
    <property type="component" value="Unassembled WGS sequence"/>
</dbReference>
<feature type="transmembrane region" description="Helical" evidence="1">
    <location>
        <begin position="36"/>
        <end position="54"/>
    </location>
</feature>
<dbReference type="RefSeq" id="WP_189153353.1">
    <property type="nucleotide sequence ID" value="NZ_BMNC01000001.1"/>
</dbReference>
<keyword evidence="1" id="KW-0812">Transmembrane</keyword>
<organism evidence="2 3">
    <name type="scientific">Lentzea pudingi</name>
    <dbReference type="NCBI Taxonomy" id="1789439"/>
    <lineage>
        <taxon>Bacteria</taxon>
        <taxon>Bacillati</taxon>
        <taxon>Actinomycetota</taxon>
        <taxon>Actinomycetes</taxon>
        <taxon>Pseudonocardiales</taxon>
        <taxon>Pseudonocardiaceae</taxon>
        <taxon>Lentzea</taxon>
    </lineage>
</organism>